<sequence length="238" mass="27638">MLTSHRSTGMSWRILSTDISLCGNENCMLEYTKQEHARDDKRWRSDARRIWYLDIVRLSNNSSGGKPSPLIARRRYLDLLTAMKMILTAHAQTLTVTSMQDAWTAWFDWIIVFRRKRSKRWTSPEIFTAYVDPRKEAGITIKSQRISGAGRTDIDRRRGRWGCLDNGSGYALMFYNIVQVHCISKEVKKQACHVKDDTQNRLHPSSETKAAIYDGVPRSEKGFRVVFYEPANRITDVW</sequence>
<keyword evidence="2" id="KW-1185">Reference proteome</keyword>
<proteinExistence type="predicted"/>
<dbReference type="OrthoDB" id="2914072at2759"/>
<protein>
    <submittedName>
        <fullName evidence="1">Uncharacterized protein</fullName>
    </submittedName>
</protein>
<dbReference type="AlphaFoldDB" id="A0A2H3CXL4"/>
<evidence type="ECO:0000313" key="2">
    <source>
        <dbReference type="Proteomes" id="UP000217790"/>
    </source>
</evidence>
<reference evidence="2" key="1">
    <citation type="journal article" date="2017" name="Nat. Ecol. Evol.">
        <title>Genome expansion and lineage-specific genetic innovations in the forest pathogenic fungi Armillaria.</title>
        <authorList>
            <person name="Sipos G."/>
            <person name="Prasanna A.N."/>
            <person name="Walter M.C."/>
            <person name="O'Connor E."/>
            <person name="Balint B."/>
            <person name="Krizsan K."/>
            <person name="Kiss B."/>
            <person name="Hess J."/>
            <person name="Varga T."/>
            <person name="Slot J."/>
            <person name="Riley R."/>
            <person name="Boka B."/>
            <person name="Rigling D."/>
            <person name="Barry K."/>
            <person name="Lee J."/>
            <person name="Mihaltcheva S."/>
            <person name="LaButti K."/>
            <person name="Lipzen A."/>
            <person name="Waldron R."/>
            <person name="Moloney N.M."/>
            <person name="Sperisen C."/>
            <person name="Kredics L."/>
            <person name="Vagvoelgyi C."/>
            <person name="Patrignani A."/>
            <person name="Fitzpatrick D."/>
            <person name="Nagy I."/>
            <person name="Doyle S."/>
            <person name="Anderson J.B."/>
            <person name="Grigoriev I.V."/>
            <person name="Gueldener U."/>
            <person name="Muensterkoetter M."/>
            <person name="Nagy L.G."/>
        </authorList>
    </citation>
    <scope>NUCLEOTIDE SEQUENCE [LARGE SCALE GENOMIC DNA]</scope>
    <source>
        <strain evidence="2">Ar21-2</strain>
    </source>
</reference>
<dbReference type="EMBL" id="KZ293685">
    <property type="protein sequence ID" value="PBK86214.1"/>
    <property type="molecule type" value="Genomic_DNA"/>
</dbReference>
<gene>
    <name evidence="1" type="ORF">ARMGADRAFT_1035671</name>
</gene>
<organism evidence="1 2">
    <name type="scientific">Armillaria gallica</name>
    <name type="common">Bulbous honey fungus</name>
    <name type="synonym">Armillaria bulbosa</name>
    <dbReference type="NCBI Taxonomy" id="47427"/>
    <lineage>
        <taxon>Eukaryota</taxon>
        <taxon>Fungi</taxon>
        <taxon>Dikarya</taxon>
        <taxon>Basidiomycota</taxon>
        <taxon>Agaricomycotina</taxon>
        <taxon>Agaricomycetes</taxon>
        <taxon>Agaricomycetidae</taxon>
        <taxon>Agaricales</taxon>
        <taxon>Marasmiineae</taxon>
        <taxon>Physalacriaceae</taxon>
        <taxon>Armillaria</taxon>
    </lineage>
</organism>
<name>A0A2H3CXL4_ARMGA</name>
<accession>A0A2H3CXL4</accession>
<dbReference type="InParanoid" id="A0A2H3CXL4"/>
<evidence type="ECO:0000313" key="1">
    <source>
        <dbReference type="EMBL" id="PBK86214.1"/>
    </source>
</evidence>
<dbReference type="Proteomes" id="UP000217790">
    <property type="component" value="Unassembled WGS sequence"/>
</dbReference>